<name>A0AAV7ZX15_9EUKA</name>
<dbReference type="FunFam" id="3.40.50.800:FF:000012">
    <property type="entry name" value="Histidine--tRNA ligase, cytoplasmic"/>
    <property type="match status" value="1"/>
</dbReference>
<gene>
    <name evidence="12" type="ORF">M0812_08361</name>
</gene>
<evidence type="ECO:0000256" key="10">
    <source>
        <dbReference type="SAM" id="MobiDB-lite"/>
    </source>
</evidence>
<feature type="region of interest" description="Disordered" evidence="10">
    <location>
        <begin position="243"/>
        <end position="270"/>
    </location>
</feature>
<keyword evidence="5" id="KW-0436">Ligase</keyword>
<dbReference type="Gene3D" id="3.30.930.10">
    <property type="entry name" value="Bira Bifunctional Protein, Domain 2"/>
    <property type="match status" value="1"/>
</dbReference>
<dbReference type="InterPro" id="IPR045864">
    <property type="entry name" value="aa-tRNA-synth_II/BPL/LPL"/>
</dbReference>
<evidence type="ECO:0000256" key="2">
    <source>
        <dbReference type="ARBA" id="ARBA00008226"/>
    </source>
</evidence>
<dbReference type="NCBIfam" id="TIGR00442">
    <property type="entry name" value="hisS"/>
    <property type="match status" value="1"/>
</dbReference>
<dbReference type="InterPro" id="IPR015807">
    <property type="entry name" value="His-tRNA-ligase"/>
</dbReference>
<dbReference type="SUPFAM" id="SSF52954">
    <property type="entry name" value="Class II aaRS ABD-related"/>
    <property type="match status" value="1"/>
</dbReference>
<dbReference type="InterPro" id="IPR008948">
    <property type="entry name" value="L-Aspartase-like"/>
</dbReference>
<dbReference type="SUPFAM" id="SSF55681">
    <property type="entry name" value="Class II aaRS and biotin synthetases"/>
    <property type="match status" value="1"/>
</dbReference>
<dbReference type="EC" id="6.1.1.21" evidence="3"/>
<evidence type="ECO:0000256" key="3">
    <source>
        <dbReference type="ARBA" id="ARBA00012815"/>
    </source>
</evidence>
<evidence type="ECO:0000259" key="11">
    <source>
        <dbReference type="PROSITE" id="PS50862"/>
    </source>
</evidence>
<dbReference type="EMBL" id="JANTQA010000020">
    <property type="protein sequence ID" value="KAJ3446551.1"/>
    <property type="molecule type" value="Genomic_DNA"/>
</dbReference>
<accession>A0AAV7ZX15</accession>
<organism evidence="12 13">
    <name type="scientific">Anaeramoeba flamelloides</name>
    <dbReference type="NCBI Taxonomy" id="1746091"/>
    <lineage>
        <taxon>Eukaryota</taxon>
        <taxon>Metamonada</taxon>
        <taxon>Anaeramoebidae</taxon>
        <taxon>Anaeramoeba</taxon>
    </lineage>
</organism>
<comment type="catalytic activity">
    <reaction evidence="9">
        <text>tRNA(His) + L-histidine + ATP = L-histidyl-tRNA(His) + AMP + diphosphate + H(+)</text>
        <dbReference type="Rhea" id="RHEA:17313"/>
        <dbReference type="Rhea" id="RHEA-COMP:9665"/>
        <dbReference type="Rhea" id="RHEA-COMP:9689"/>
        <dbReference type="ChEBI" id="CHEBI:15378"/>
        <dbReference type="ChEBI" id="CHEBI:30616"/>
        <dbReference type="ChEBI" id="CHEBI:33019"/>
        <dbReference type="ChEBI" id="CHEBI:57595"/>
        <dbReference type="ChEBI" id="CHEBI:78442"/>
        <dbReference type="ChEBI" id="CHEBI:78527"/>
        <dbReference type="ChEBI" id="CHEBI:456215"/>
        <dbReference type="EC" id="6.1.1.21"/>
    </reaction>
</comment>
<keyword evidence="8" id="KW-0648">Protein biosynthesis</keyword>
<dbReference type="Gene3D" id="3.40.50.800">
    <property type="entry name" value="Anticodon-binding domain"/>
    <property type="match status" value="1"/>
</dbReference>
<dbReference type="InterPro" id="IPR036621">
    <property type="entry name" value="Anticodon-bd_dom_sf"/>
</dbReference>
<dbReference type="Pfam" id="PF00221">
    <property type="entry name" value="Lyase_aromatic"/>
    <property type="match status" value="1"/>
</dbReference>
<comment type="similarity">
    <text evidence="1">Belongs to the PAL/histidase family.</text>
</comment>
<evidence type="ECO:0000256" key="4">
    <source>
        <dbReference type="ARBA" id="ARBA00015302"/>
    </source>
</evidence>
<evidence type="ECO:0000313" key="12">
    <source>
        <dbReference type="EMBL" id="KAJ3446551.1"/>
    </source>
</evidence>
<dbReference type="Gene3D" id="1.10.275.10">
    <property type="entry name" value="Fumarase/aspartase (N-terminal domain)"/>
    <property type="match status" value="1"/>
</dbReference>
<dbReference type="GO" id="GO:0003723">
    <property type="term" value="F:RNA binding"/>
    <property type="evidence" value="ECO:0007669"/>
    <property type="project" value="TreeGrafter"/>
</dbReference>
<evidence type="ECO:0000256" key="9">
    <source>
        <dbReference type="ARBA" id="ARBA00047639"/>
    </source>
</evidence>
<dbReference type="HAMAP" id="MF_00127">
    <property type="entry name" value="His_tRNA_synth"/>
    <property type="match status" value="1"/>
</dbReference>
<evidence type="ECO:0000256" key="7">
    <source>
        <dbReference type="ARBA" id="ARBA00022840"/>
    </source>
</evidence>
<feature type="domain" description="Aminoacyl-transfer RNA synthetases class-II family profile" evidence="11">
    <location>
        <begin position="594"/>
        <end position="953"/>
    </location>
</feature>
<protein>
    <recommendedName>
        <fullName evidence="4">Histidine--tRNA ligase, cytoplasmic</fullName>
        <ecNumber evidence="3">6.1.1.21</ecNumber>
    </recommendedName>
</protein>
<dbReference type="InterPro" id="IPR041715">
    <property type="entry name" value="HisRS-like_core"/>
</dbReference>
<dbReference type="Proteomes" id="UP001146793">
    <property type="component" value="Unassembled WGS sequence"/>
</dbReference>
<feature type="compositionally biased region" description="Basic residues" evidence="10">
    <location>
        <begin position="250"/>
        <end position="260"/>
    </location>
</feature>
<dbReference type="GO" id="GO:0005524">
    <property type="term" value="F:ATP binding"/>
    <property type="evidence" value="ECO:0007669"/>
    <property type="project" value="UniProtKB-KW"/>
</dbReference>
<dbReference type="SUPFAM" id="SSF48557">
    <property type="entry name" value="L-aspartase-like"/>
    <property type="match status" value="1"/>
</dbReference>
<evidence type="ECO:0000256" key="6">
    <source>
        <dbReference type="ARBA" id="ARBA00022741"/>
    </source>
</evidence>
<evidence type="ECO:0000313" key="13">
    <source>
        <dbReference type="Proteomes" id="UP001146793"/>
    </source>
</evidence>
<keyword evidence="6" id="KW-0547">Nucleotide-binding</keyword>
<dbReference type="Gene3D" id="1.20.200.10">
    <property type="entry name" value="Fumarase/aspartase (Central domain)"/>
    <property type="match status" value="1"/>
</dbReference>
<dbReference type="InterPro" id="IPR024083">
    <property type="entry name" value="Fumarase/histidase_N"/>
</dbReference>
<feature type="compositionally biased region" description="Basic and acidic residues" evidence="10">
    <location>
        <begin position="261"/>
        <end position="270"/>
    </location>
</feature>
<evidence type="ECO:0000256" key="5">
    <source>
        <dbReference type="ARBA" id="ARBA00022598"/>
    </source>
</evidence>
<dbReference type="GO" id="GO:0005829">
    <property type="term" value="C:cytosol"/>
    <property type="evidence" value="ECO:0007669"/>
    <property type="project" value="TreeGrafter"/>
</dbReference>
<dbReference type="PANTHER" id="PTHR11476">
    <property type="entry name" value="HISTIDYL-TRNA SYNTHETASE"/>
    <property type="match status" value="1"/>
</dbReference>
<dbReference type="GO" id="GO:0006427">
    <property type="term" value="P:histidyl-tRNA aminoacylation"/>
    <property type="evidence" value="ECO:0007669"/>
    <property type="project" value="InterPro"/>
</dbReference>
<dbReference type="CDD" id="cd00773">
    <property type="entry name" value="HisRS-like_core"/>
    <property type="match status" value="1"/>
</dbReference>
<keyword evidence="7" id="KW-0067">ATP-binding</keyword>
<dbReference type="InterPro" id="IPR006195">
    <property type="entry name" value="aa-tRNA-synth_II"/>
</dbReference>
<dbReference type="FunFam" id="3.30.930.10:FF:000061">
    <property type="entry name" value="Histidine--tRNA ligase, cytoplasmic"/>
    <property type="match status" value="1"/>
</dbReference>
<reference evidence="12" key="1">
    <citation type="submission" date="2022-08" db="EMBL/GenBank/DDBJ databases">
        <title>Novel sulphate-reducing endosymbionts in the free-living metamonad Anaeramoeba.</title>
        <authorList>
            <person name="Jerlstrom-Hultqvist J."/>
            <person name="Cepicka I."/>
            <person name="Gallot-Lavallee L."/>
            <person name="Salas-Leiva D."/>
            <person name="Curtis B.A."/>
            <person name="Zahonova K."/>
            <person name="Pipaliya S."/>
            <person name="Dacks J."/>
            <person name="Roger A.J."/>
        </authorList>
    </citation>
    <scope>NUCLEOTIDE SEQUENCE</scope>
    <source>
        <strain evidence="12">Busselton2</strain>
    </source>
</reference>
<dbReference type="InterPro" id="IPR004154">
    <property type="entry name" value="Anticodon-bd"/>
</dbReference>
<evidence type="ECO:0000256" key="8">
    <source>
        <dbReference type="ARBA" id="ARBA00022917"/>
    </source>
</evidence>
<comment type="similarity">
    <text evidence="2">Belongs to the class-II aminoacyl-tRNA synthetase family.</text>
</comment>
<sequence length="1043" mass="119715">MATLIGNKKLNYPDIEQVCFNGNSVLCDTSSVDKLINNPNLSIDQDVLVEPKEKIGEFEKNTDFLPDCFVRAAYFIKISQILQGKNPIRYEVVEFMSSLLNNPIEILIPSKLEEKECLKYFVNTFFGNGICRIKTKEKTSEIVGLKETLQKYNISAPHLTSVEYYCLSTGVVFSVATSAVCTTLMLTIVDLADATAALSCESKCCCLEPFQMKFNDHSRAHKGQMAVANNLRELLSGTKMCKPTLPKPKIQGKGKGKGKGKSIEKEKEEEGKNKEIFLDQEIFQLKQALSFSQIPQYHGIVRDLFIRCYFGVRIEMNSSEDLVNIEKKGRGKKQRIEENWYISSGSTNFSKIPLQVFLNNLIQSLFILTTGTVQRSKQLISGLNSIAQTKENEELIETVNEPLKLISENILKQLNEIYEQIQTLFSKAMNIQSKSIELEQTQENENQDLNINSITIGEICFQMIEKIEELFSIEILIDLQKLKMKEVVMMERFKVQQKKKEEALKKRQKQNKKIQKKQQVRIPKLNMGIGTRMFRQFLSPEFLPIAQDLLKSYQVSFEKMRNIFILIKNAKLRQFIKKALQSENKILKITPPKGTRDFSPFEMKIREKVFNIIRSVFKKHGAVEIDTPVFELKETLTNKYGEDSKLIYDLADQGGEILALRYDLTVPFARYFANNNCKEIRRYHIARVYRRDQPVMSKGRYREFYQCDFDIAGNFETMVPDAEILKVVTEILLKIDGIGKFRVRVNNRHLLDGMLELCGVKTEKVRTVSSSIDKLDKETWENVENEMINEKGIPKEVTEKIHKYIVLEGTPKELLKQIKEKGLFEGSERSLKALDEMETLFDYCDKLEITQHMWFDLSLARGLDYYTGLVYEVILTGGTDVGSIAGGGRYDNLLGTFLKRKVPAVGVSLGIERIFTMVERSHREKAKKLSKEKGIKEVIRESETEVYISSIGPNLIAQRLEYCNLLWKNGIKAQFNQKRKVKLVDDIAFCLKHGIPLMVVFGQDEIENGTVKVKILSKDTQIDVNIVELPKKVSEILQQEDYD</sequence>
<dbReference type="AlphaFoldDB" id="A0AAV7ZX15"/>
<dbReference type="PROSITE" id="PS50862">
    <property type="entry name" value="AA_TRNA_LIGASE_II"/>
    <property type="match status" value="1"/>
</dbReference>
<proteinExistence type="inferred from homology"/>
<dbReference type="GO" id="GO:0004821">
    <property type="term" value="F:histidine-tRNA ligase activity"/>
    <property type="evidence" value="ECO:0007669"/>
    <property type="project" value="UniProtKB-EC"/>
</dbReference>
<dbReference type="InterPro" id="IPR001106">
    <property type="entry name" value="Aromatic_Lyase"/>
</dbReference>
<dbReference type="Pfam" id="PF13393">
    <property type="entry name" value="tRNA-synt_His"/>
    <property type="match status" value="1"/>
</dbReference>
<dbReference type="Pfam" id="PF03129">
    <property type="entry name" value="HGTP_anticodon"/>
    <property type="match status" value="1"/>
</dbReference>
<dbReference type="GO" id="GO:0005739">
    <property type="term" value="C:mitochondrion"/>
    <property type="evidence" value="ECO:0007669"/>
    <property type="project" value="TreeGrafter"/>
</dbReference>
<dbReference type="GO" id="GO:0032543">
    <property type="term" value="P:mitochondrial translation"/>
    <property type="evidence" value="ECO:0007669"/>
    <property type="project" value="TreeGrafter"/>
</dbReference>
<dbReference type="PANTHER" id="PTHR11476:SF7">
    <property type="entry name" value="HISTIDINE--TRNA LIGASE"/>
    <property type="match status" value="1"/>
</dbReference>
<evidence type="ECO:0000256" key="1">
    <source>
        <dbReference type="ARBA" id="ARBA00007238"/>
    </source>
</evidence>
<comment type="caution">
    <text evidence="12">The sequence shown here is derived from an EMBL/GenBank/DDBJ whole genome shotgun (WGS) entry which is preliminary data.</text>
</comment>